<evidence type="ECO:0000313" key="11">
    <source>
        <dbReference type="Proteomes" id="UP000245433"/>
    </source>
</evidence>
<keyword evidence="4" id="KW-1003">Cell membrane</keyword>
<dbReference type="EMBL" id="QEKT01000007">
    <property type="protein sequence ID" value="PVY83442.1"/>
    <property type="molecule type" value="Genomic_DNA"/>
</dbReference>
<gene>
    <name evidence="10" type="ORF">C7384_10745</name>
</gene>
<dbReference type="InterPro" id="IPR015856">
    <property type="entry name" value="ABC_transpr_CbiO/EcfA_su"/>
</dbReference>
<feature type="domain" description="ABC transporter" evidence="9">
    <location>
        <begin position="5"/>
        <end position="240"/>
    </location>
</feature>
<evidence type="ECO:0000256" key="4">
    <source>
        <dbReference type="ARBA" id="ARBA00022475"/>
    </source>
</evidence>
<protein>
    <submittedName>
        <fullName evidence="10">Energy-coupling factor transport system ATP-binding protein</fullName>
    </submittedName>
</protein>
<evidence type="ECO:0000256" key="2">
    <source>
        <dbReference type="ARBA" id="ARBA00005417"/>
    </source>
</evidence>
<keyword evidence="5" id="KW-0547">Nucleotide-binding</keyword>
<dbReference type="PANTHER" id="PTHR43553">
    <property type="entry name" value="HEAVY METAL TRANSPORTER"/>
    <property type="match status" value="1"/>
</dbReference>
<evidence type="ECO:0000256" key="3">
    <source>
        <dbReference type="ARBA" id="ARBA00022448"/>
    </source>
</evidence>
<comment type="caution">
    <text evidence="10">The sequence shown here is derived from an EMBL/GenBank/DDBJ whole genome shotgun (WGS) entry which is preliminary data.</text>
</comment>
<evidence type="ECO:0000256" key="5">
    <source>
        <dbReference type="ARBA" id="ARBA00022741"/>
    </source>
</evidence>
<evidence type="ECO:0000256" key="8">
    <source>
        <dbReference type="ARBA" id="ARBA00023136"/>
    </source>
</evidence>
<dbReference type="GO" id="GO:0005524">
    <property type="term" value="F:ATP binding"/>
    <property type="evidence" value="ECO:0007669"/>
    <property type="project" value="UniProtKB-KW"/>
</dbReference>
<keyword evidence="7" id="KW-1278">Translocase</keyword>
<dbReference type="Gene3D" id="3.40.50.300">
    <property type="entry name" value="P-loop containing nucleotide triphosphate hydrolases"/>
    <property type="match status" value="1"/>
</dbReference>
<accession>A0A2U1D7D5</accession>
<keyword evidence="6 10" id="KW-0067">ATP-binding</keyword>
<dbReference type="PROSITE" id="PS00211">
    <property type="entry name" value="ABC_TRANSPORTER_1"/>
    <property type="match status" value="1"/>
</dbReference>
<sequence>MEKAITIKNLKYQYDQNQPLFDGLNLNIEQGQWVALVGHNGSGKSTLAKLILGLLVADEGEIAVLGQTLSEDSVDEIRSQIGMVFQNPDNQFVGATVADDVAFGLENLEVPSEAMPAKIQAALEVVGMEEFTDREPHHLSGGQKQRVALASVLALEPKIIILDEATAMLDPDGRQMVQATLKKLKQLYGSELTLITITHDMDEASLADRVVVVNDGQLVMDGQPNQVFAQGATLAKIGLELPFSMQLIQRLDPRPQNYMNQQELLAWLSPLNK</sequence>
<name>A0A2U1D7D5_9LACO</name>
<dbReference type="InterPro" id="IPR003439">
    <property type="entry name" value="ABC_transporter-like_ATP-bd"/>
</dbReference>
<dbReference type="SUPFAM" id="SSF52540">
    <property type="entry name" value="P-loop containing nucleoside triphosphate hydrolases"/>
    <property type="match status" value="1"/>
</dbReference>
<dbReference type="SMART" id="SM00382">
    <property type="entry name" value="AAA"/>
    <property type="match status" value="1"/>
</dbReference>
<dbReference type="OrthoDB" id="9784332at2"/>
<dbReference type="Proteomes" id="UP000245433">
    <property type="component" value="Unassembled WGS sequence"/>
</dbReference>
<dbReference type="InterPro" id="IPR003593">
    <property type="entry name" value="AAA+_ATPase"/>
</dbReference>
<dbReference type="InterPro" id="IPR017871">
    <property type="entry name" value="ABC_transporter-like_CS"/>
</dbReference>
<dbReference type="RefSeq" id="WP_089939601.1">
    <property type="nucleotide sequence ID" value="NZ_CAKOEX010000007.1"/>
</dbReference>
<comment type="subcellular location">
    <subcellularLocation>
        <location evidence="1">Cell membrane</location>
        <topology evidence="1">Peripheral membrane protein</topology>
    </subcellularLocation>
</comment>
<dbReference type="InterPro" id="IPR027417">
    <property type="entry name" value="P-loop_NTPase"/>
</dbReference>
<evidence type="ECO:0000259" key="9">
    <source>
        <dbReference type="PROSITE" id="PS50893"/>
    </source>
</evidence>
<proteinExistence type="inferred from homology"/>
<reference evidence="10 11" key="1">
    <citation type="submission" date="2018-04" db="EMBL/GenBank/DDBJ databases">
        <title>Genomic Encyclopedia of Type Strains, Phase IV (KMG-IV): sequencing the most valuable type-strain genomes for metagenomic binning, comparative biology and taxonomic classification.</title>
        <authorList>
            <person name="Goeker M."/>
        </authorList>
    </citation>
    <scope>NUCLEOTIDE SEQUENCE [LARGE SCALE GENOMIC DNA]</scope>
    <source>
        <strain evidence="10 11">DSM 28795</strain>
    </source>
</reference>
<dbReference type="InterPro" id="IPR050095">
    <property type="entry name" value="ECF_ABC_transporter_ATP-bd"/>
</dbReference>
<keyword evidence="3" id="KW-0813">Transport</keyword>
<dbReference type="NCBIfam" id="TIGR04520">
    <property type="entry name" value="ECF_ATPase_1"/>
    <property type="match status" value="1"/>
</dbReference>
<dbReference type="InterPro" id="IPR030947">
    <property type="entry name" value="EcfA_1"/>
</dbReference>
<dbReference type="GO" id="GO:0016887">
    <property type="term" value="F:ATP hydrolysis activity"/>
    <property type="evidence" value="ECO:0007669"/>
    <property type="project" value="InterPro"/>
</dbReference>
<dbReference type="PROSITE" id="PS50893">
    <property type="entry name" value="ABC_TRANSPORTER_2"/>
    <property type="match status" value="1"/>
</dbReference>
<keyword evidence="11" id="KW-1185">Reference proteome</keyword>
<keyword evidence="8" id="KW-0472">Membrane</keyword>
<dbReference type="GO" id="GO:0042626">
    <property type="term" value="F:ATPase-coupled transmembrane transporter activity"/>
    <property type="evidence" value="ECO:0007669"/>
    <property type="project" value="TreeGrafter"/>
</dbReference>
<dbReference type="FunFam" id="3.40.50.300:FF:000224">
    <property type="entry name" value="Energy-coupling factor transporter ATP-binding protein EcfA"/>
    <property type="match status" value="1"/>
</dbReference>
<evidence type="ECO:0000256" key="7">
    <source>
        <dbReference type="ARBA" id="ARBA00022967"/>
    </source>
</evidence>
<evidence type="ECO:0000256" key="6">
    <source>
        <dbReference type="ARBA" id="ARBA00022840"/>
    </source>
</evidence>
<dbReference type="CDD" id="cd03225">
    <property type="entry name" value="ABC_cobalt_CbiO_domain1"/>
    <property type="match status" value="1"/>
</dbReference>
<evidence type="ECO:0000256" key="1">
    <source>
        <dbReference type="ARBA" id="ARBA00004202"/>
    </source>
</evidence>
<dbReference type="AlphaFoldDB" id="A0A2U1D7D5"/>
<dbReference type="NCBIfam" id="NF010167">
    <property type="entry name" value="PRK13648.1"/>
    <property type="match status" value="1"/>
</dbReference>
<comment type="similarity">
    <text evidence="2">Belongs to the ABC transporter superfamily.</text>
</comment>
<organism evidence="10 11">
    <name type="scientific">Convivina intestini</name>
    <dbReference type="NCBI Taxonomy" id="1505726"/>
    <lineage>
        <taxon>Bacteria</taxon>
        <taxon>Bacillati</taxon>
        <taxon>Bacillota</taxon>
        <taxon>Bacilli</taxon>
        <taxon>Lactobacillales</taxon>
        <taxon>Lactobacillaceae</taxon>
        <taxon>Convivina</taxon>
    </lineage>
</organism>
<dbReference type="Pfam" id="PF00005">
    <property type="entry name" value="ABC_tran"/>
    <property type="match status" value="1"/>
</dbReference>
<dbReference type="PANTHER" id="PTHR43553:SF24">
    <property type="entry name" value="ENERGY-COUPLING FACTOR TRANSPORTER ATP-BINDING PROTEIN ECFA1"/>
    <property type="match status" value="1"/>
</dbReference>
<evidence type="ECO:0000313" key="10">
    <source>
        <dbReference type="EMBL" id="PVY83442.1"/>
    </source>
</evidence>
<dbReference type="GO" id="GO:0043190">
    <property type="term" value="C:ATP-binding cassette (ABC) transporter complex"/>
    <property type="evidence" value="ECO:0007669"/>
    <property type="project" value="TreeGrafter"/>
</dbReference>